<accession>A0A1W6LAS6</accession>
<dbReference type="Pfam" id="PF02518">
    <property type="entry name" value="HATPase_c"/>
    <property type="match status" value="1"/>
</dbReference>
<dbReference type="PROSITE" id="PS50109">
    <property type="entry name" value="HIS_KIN"/>
    <property type="match status" value="1"/>
</dbReference>
<evidence type="ECO:0000256" key="4">
    <source>
        <dbReference type="ARBA" id="ARBA00022679"/>
    </source>
</evidence>
<dbReference type="SMART" id="SM00387">
    <property type="entry name" value="HATPase_c"/>
    <property type="match status" value="1"/>
</dbReference>
<evidence type="ECO:0000259" key="8">
    <source>
        <dbReference type="PROSITE" id="PS50109"/>
    </source>
</evidence>
<evidence type="ECO:0000313" key="10">
    <source>
        <dbReference type="Proteomes" id="UP000193427"/>
    </source>
</evidence>
<feature type="chain" id="PRO_5012371053" description="histidine kinase" evidence="7">
    <location>
        <begin position="27"/>
        <end position="811"/>
    </location>
</feature>
<dbReference type="AlphaFoldDB" id="A0A1W6LAS6"/>
<dbReference type="CDD" id="cd01007">
    <property type="entry name" value="PBP2_BvgS_HisK_like"/>
    <property type="match status" value="2"/>
</dbReference>
<dbReference type="PANTHER" id="PTHR43047">
    <property type="entry name" value="TWO-COMPONENT HISTIDINE PROTEIN KINASE"/>
    <property type="match status" value="1"/>
</dbReference>
<keyword evidence="6" id="KW-0812">Transmembrane</keyword>
<dbReference type="KEGG" id="rgu:A4W93_16645"/>
<dbReference type="GO" id="GO:0009927">
    <property type="term" value="F:histidine phosphotransfer kinase activity"/>
    <property type="evidence" value="ECO:0007669"/>
    <property type="project" value="TreeGrafter"/>
</dbReference>
<evidence type="ECO:0000256" key="1">
    <source>
        <dbReference type="ARBA" id="ARBA00000085"/>
    </source>
</evidence>
<dbReference type="Gene3D" id="3.30.565.10">
    <property type="entry name" value="Histidine kinase-like ATPase, C-terminal domain"/>
    <property type="match status" value="1"/>
</dbReference>
<dbReference type="PANTHER" id="PTHR43047:SF72">
    <property type="entry name" value="OSMOSENSING HISTIDINE PROTEIN KINASE SLN1"/>
    <property type="match status" value="1"/>
</dbReference>
<keyword evidence="6" id="KW-0472">Membrane</keyword>
<dbReference type="SMART" id="SM00388">
    <property type="entry name" value="HisKA"/>
    <property type="match status" value="1"/>
</dbReference>
<dbReference type="Gene3D" id="1.10.287.130">
    <property type="match status" value="1"/>
</dbReference>
<protein>
    <recommendedName>
        <fullName evidence="2">histidine kinase</fullName>
        <ecNumber evidence="2">2.7.13.3</ecNumber>
    </recommendedName>
</protein>
<dbReference type="SUPFAM" id="SSF47384">
    <property type="entry name" value="Homodimeric domain of signal transducing histidine kinase"/>
    <property type="match status" value="1"/>
</dbReference>
<dbReference type="InterPro" id="IPR036890">
    <property type="entry name" value="HATPase_C_sf"/>
</dbReference>
<keyword evidence="10" id="KW-1185">Reference proteome</keyword>
<dbReference type="PRINTS" id="PR00344">
    <property type="entry name" value="BCTRLSENSOR"/>
</dbReference>
<keyword evidence="3" id="KW-0597">Phosphoprotein</keyword>
<dbReference type="InterPro" id="IPR001638">
    <property type="entry name" value="Solute-binding_3/MltF_N"/>
</dbReference>
<name>A0A1W6LAS6_9BURK</name>
<keyword evidence="5" id="KW-0418">Kinase</keyword>
<evidence type="ECO:0000256" key="3">
    <source>
        <dbReference type="ARBA" id="ARBA00022553"/>
    </source>
</evidence>
<feature type="transmembrane region" description="Helical" evidence="6">
    <location>
        <begin position="524"/>
        <end position="544"/>
    </location>
</feature>
<gene>
    <name evidence="9" type="ORF">A4W93_16645</name>
</gene>
<dbReference type="SMART" id="SM00062">
    <property type="entry name" value="PBPb"/>
    <property type="match status" value="2"/>
</dbReference>
<proteinExistence type="predicted"/>
<feature type="domain" description="Histidine kinase" evidence="8">
    <location>
        <begin position="579"/>
        <end position="798"/>
    </location>
</feature>
<dbReference type="InterPro" id="IPR003661">
    <property type="entry name" value="HisK_dim/P_dom"/>
</dbReference>
<keyword evidence="4" id="KW-0808">Transferase</keyword>
<evidence type="ECO:0000313" key="9">
    <source>
        <dbReference type="EMBL" id="ARN21395.1"/>
    </source>
</evidence>
<dbReference type="SUPFAM" id="SSF53850">
    <property type="entry name" value="Periplasmic binding protein-like II"/>
    <property type="match status" value="2"/>
</dbReference>
<dbReference type="Proteomes" id="UP000193427">
    <property type="component" value="Chromosome"/>
</dbReference>
<dbReference type="InterPro" id="IPR036097">
    <property type="entry name" value="HisK_dim/P_sf"/>
</dbReference>
<feature type="signal peptide" evidence="7">
    <location>
        <begin position="1"/>
        <end position="26"/>
    </location>
</feature>
<evidence type="ECO:0000256" key="7">
    <source>
        <dbReference type="SAM" id="SignalP"/>
    </source>
</evidence>
<dbReference type="GO" id="GO:0000155">
    <property type="term" value="F:phosphorelay sensor kinase activity"/>
    <property type="evidence" value="ECO:0007669"/>
    <property type="project" value="InterPro"/>
</dbReference>
<evidence type="ECO:0000256" key="2">
    <source>
        <dbReference type="ARBA" id="ARBA00012438"/>
    </source>
</evidence>
<dbReference type="InterPro" id="IPR004358">
    <property type="entry name" value="Sig_transdc_His_kin-like_C"/>
</dbReference>
<dbReference type="STRING" id="946333.A4W93_16645"/>
<sequence>MGRAVRRLRAGVVGCLALAGPVVALAEDTTFTPEETAWVAAHPVVTFGWTGGLPPYFTFDPDAPEPQGFAAEMLVQAAERAGFHVAHRRYPNLPAVHDAVRRGEVSGVAFVSAPVDKDPSDLLATRPMISANMVLAVRRDIPDISPASNFGGYRISVETGSGADQLLRRRFPNAKVVRHDTPELALRAVASGDADLFIGFRHVAVHYIESLLMANVQVRGTLGPGLSSLGPAVPRGEPILQSVLDKALARITLRDRAFLASRWLPPDIEFDGERPKASLIPAERDWVDNHGRIRVGYDTAFAPITLQTDMTEMRGLGADFMRLAAGKVGLVIESESGGTFADIYQRGIDGDLDVLVGAARTSTRRAHYDFVGPFLRVPTGIVTATEHGLLATRLDELGRRRLALLEAHFLIPQLRTRYPSLQLLTFPTQEAVLEAVADGSADAAIGNLKVVNQLINDRFTGRVKVTGTVPDADSELYFAVRRDRPELTRLLRKGLDAVTDEEAREIERRWLVIQPESGVAVLQVLRIVAVGSAVVLWLGTWAYLLRRGNRRLRAARQIELDARHLAEATTASRGRFLGYLSHELRGTLGAIASGAGMAKAETDAPQRERLLGAIQSSAEGFQTLLETTLQYEQQIERPLVLQPSSVDLGAQWAQMLAPFELSARAKGLMLVSALHGADDLPRVSLDVSRLRQVVNNLVGNAVKFTRQGQVSVTGRVTGAADRRRFELVVDDTGPGLTADDLAALFQPYAQGHAGQRLRQGAGLGLAISRQIVDAMGGEIGAECLPSGARFTVSVPLVLEPAPGGAPSLAPA</sequence>
<dbReference type="Gene3D" id="3.40.190.10">
    <property type="entry name" value="Periplasmic binding protein-like II"/>
    <property type="match status" value="4"/>
</dbReference>
<comment type="catalytic activity">
    <reaction evidence="1">
        <text>ATP + protein L-histidine = ADP + protein N-phospho-L-histidine.</text>
        <dbReference type="EC" id="2.7.13.3"/>
    </reaction>
</comment>
<dbReference type="InterPro" id="IPR005467">
    <property type="entry name" value="His_kinase_dom"/>
</dbReference>
<keyword evidence="7" id="KW-0732">Signal</keyword>
<dbReference type="SUPFAM" id="SSF55874">
    <property type="entry name" value="ATPase domain of HSP90 chaperone/DNA topoisomerase II/histidine kinase"/>
    <property type="match status" value="1"/>
</dbReference>
<organism evidence="9 10">
    <name type="scientific">Piscinibacter gummiphilus</name>
    <dbReference type="NCBI Taxonomy" id="946333"/>
    <lineage>
        <taxon>Bacteria</taxon>
        <taxon>Pseudomonadati</taxon>
        <taxon>Pseudomonadota</taxon>
        <taxon>Betaproteobacteria</taxon>
        <taxon>Burkholderiales</taxon>
        <taxon>Sphaerotilaceae</taxon>
        <taxon>Piscinibacter</taxon>
    </lineage>
</organism>
<dbReference type="InterPro" id="IPR003594">
    <property type="entry name" value="HATPase_dom"/>
</dbReference>
<dbReference type="CDD" id="cd00082">
    <property type="entry name" value="HisKA"/>
    <property type="match status" value="1"/>
</dbReference>
<dbReference type="Pfam" id="PF00497">
    <property type="entry name" value="SBP_bac_3"/>
    <property type="match status" value="1"/>
</dbReference>
<dbReference type="GO" id="GO:0005886">
    <property type="term" value="C:plasma membrane"/>
    <property type="evidence" value="ECO:0007669"/>
    <property type="project" value="TreeGrafter"/>
</dbReference>
<dbReference type="EMBL" id="CP015118">
    <property type="protein sequence ID" value="ARN21395.1"/>
    <property type="molecule type" value="Genomic_DNA"/>
</dbReference>
<evidence type="ECO:0000256" key="6">
    <source>
        <dbReference type="SAM" id="Phobius"/>
    </source>
</evidence>
<dbReference type="EC" id="2.7.13.3" evidence="2"/>
<keyword evidence="6" id="KW-1133">Transmembrane helix</keyword>
<reference evidence="9 10" key="1">
    <citation type="submission" date="2016-04" db="EMBL/GenBank/DDBJ databases">
        <title>Complete genome sequence of natural rubber-degrading, novel Gram-negative bacterium, Rhizobacter gummiphilus strain NS21.</title>
        <authorList>
            <person name="Tabata M."/>
            <person name="Kasai D."/>
            <person name="Fukuda M."/>
        </authorList>
    </citation>
    <scope>NUCLEOTIDE SEQUENCE [LARGE SCALE GENOMIC DNA]</scope>
    <source>
        <strain evidence="9 10">NS21</strain>
    </source>
</reference>
<evidence type="ECO:0000256" key="5">
    <source>
        <dbReference type="ARBA" id="ARBA00022777"/>
    </source>
</evidence>